<keyword evidence="2" id="KW-1185">Reference proteome</keyword>
<organism evidence="1 2">
    <name type="scientific">Cryptococcus bacillisporus CA1873</name>
    <dbReference type="NCBI Taxonomy" id="1296111"/>
    <lineage>
        <taxon>Eukaryota</taxon>
        <taxon>Fungi</taxon>
        <taxon>Dikarya</taxon>
        <taxon>Basidiomycota</taxon>
        <taxon>Agaricomycotina</taxon>
        <taxon>Tremellomycetes</taxon>
        <taxon>Tremellales</taxon>
        <taxon>Cryptococcaceae</taxon>
        <taxon>Cryptococcus</taxon>
        <taxon>Cryptococcus gattii species complex</taxon>
    </lineage>
</organism>
<evidence type="ECO:0000313" key="1">
    <source>
        <dbReference type="EMBL" id="KIR57575.1"/>
    </source>
</evidence>
<evidence type="ECO:0000313" key="2">
    <source>
        <dbReference type="Proteomes" id="UP000053800"/>
    </source>
</evidence>
<dbReference type="EMBL" id="KN848912">
    <property type="protein sequence ID" value="KIR57575.1"/>
    <property type="molecule type" value="Genomic_DNA"/>
</dbReference>
<name>A0ABR5B2X3_CRYGA</name>
<proteinExistence type="predicted"/>
<dbReference type="Proteomes" id="UP000053800">
    <property type="component" value="Unassembled WGS sequence"/>
</dbReference>
<sequence length="36" mass="4386">MGHRCARCPHHASDCLDHDLYRKHKNFQQYYASLPW</sequence>
<protein>
    <submittedName>
        <fullName evidence="1">Uncharacterized protein</fullName>
    </submittedName>
</protein>
<gene>
    <name evidence="1" type="ORF">I314_06606</name>
</gene>
<accession>A0ABR5B2X3</accession>
<reference evidence="1 2" key="1">
    <citation type="submission" date="2015-01" db="EMBL/GenBank/DDBJ databases">
        <title>The Genome Sequence of Cryptococcus gattii CA1873.</title>
        <authorList>
            <consortium name="The Broad Institute Genomics Platform"/>
            <person name="Cuomo C."/>
            <person name="Litvintseva A."/>
            <person name="Chen Y."/>
            <person name="Heitman J."/>
            <person name="Sun S."/>
            <person name="Springer D."/>
            <person name="Dromer F."/>
            <person name="Young S."/>
            <person name="Zeng Q."/>
            <person name="Gargeya S."/>
            <person name="Abouelleil A."/>
            <person name="Alvarado L."/>
            <person name="Chapman S.B."/>
            <person name="Gainer-Dewar J."/>
            <person name="Goldberg J."/>
            <person name="Griggs A."/>
            <person name="Gujja S."/>
            <person name="Hansen M."/>
            <person name="Howarth C."/>
            <person name="Imamovic A."/>
            <person name="Larimer J."/>
            <person name="Murphy C."/>
            <person name="Naylor J."/>
            <person name="Pearson M."/>
            <person name="Priest M."/>
            <person name="Roberts A."/>
            <person name="Saif S."/>
            <person name="Shea T."/>
            <person name="Sykes S."/>
            <person name="Wortman J."/>
            <person name="Nusbaum C."/>
            <person name="Birren B."/>
        </authorList>
    </citation>
    <scope>NUCLEOTIDE SEQUENCE [LARGE SCALE GENOMIC DNA]</scope>
    <source>
        <strain evidence="1 2">CA1873</strain>
    </source>
</reference>